<evidence type="ECO:0000313" key="2">
    <source>
        <dbReference type="Proteomes" id="UP000262917"/>
    </source>
</evidence>
<comment type="caution">
    <text evidence="1">The sequence shown here is derived from an EMBL/GenBank/DDBJ whole genome shotgun (WGS) entry which is preliminary data.</text>
</comment>
<dbReference type="AlphaFoldDB" id="A0A372DRS5"/>
<protein>
    <recommendedName>
        <fullName evidence="3">UDP-N-acetylglucosamine 2-epimerase domain-containing protein</fullName>
    </recommendedName>
</protein>
<sequence>MNTDHDQICVASCFALSDPRCARFLNRLGDALAEQSTQLVVLATRHAPELEYPQIQIPYSILGFDREIPLQDLAPFHAIAPVALAERAWSGSVAGADTFARATAKCEWFYQAIAEELRPSGALLWNTTHPHSRVARNVLQASDVPVWCFERGQLAGTYQVQAGEVNAWDDSRVAFALHAGLRMDLARQVGEAFDAARALSLSAPVDRHPPREGTDVVALPRGDGPSVLVLTSAIGSSIEPTALRTIGLSQPLWPDLQAIVDALDAALPTDATVLFRDHPINREVLRHPLRLPPRFVEADGVPIAGLLEHADRVACIGTTTLQYEALLRDKPLLVLGRSPATAAEAAYAPARAADLGACVAAWLADRDGPRKRANARALVGLLCERHLVREDDRALHVRNGVVELADFIAAQAVPQAEPVADRIDRFAQRILAACSIGEPA</sequence>
<name>A0A372DRS5_9GAMM</name>
<organism evidence="1 2">
    <name type="scientific">Cognatiluteimonas weifangensis</name>
    <dbReference type="NCBI Taxonomy" id="2303539"/>
    <lineage>
        <taxon>Bacteria</taxon>
        <taxon>Pseudomonadati</taxon>
        <taxon>Pseudomonadota</taxon>
        <taxon>Gammaproteobacteria</taxon>
        <taxon>Lysobacterales</taxon>
        <taxon>Lysobacteraceae</taxon>
        <taxon>Cognatiluteimonas</taxon>
    </lineage>
</organism>
<keyword evidence="2" id="KW-1185">Reference proteome</keyword>
<dbReference type="RefSeq" id="WP_117201737.1">
    <property type="nucleotide sequence ID" value="NZ_JBHTBK010000008.1"/>
</dbReference>
<evidence type="ECO:0008006" key="3">
    <source>
        <dbReference type="Google" id="ProtNLM"/>
    </source>
</evidence>
<gene>
    <name evidence="1" type="ORF">D0Y53_03145</name>
</gene>
<evidence type="ECO:0000313" key="1">
    <source>
        <dbReference type="EMBL" id="RFP62062.1"/>
    </source>
</evidence>
<dbReference type="EMBL" id="QVPD01000002">
    <property type="protein sequence ID" value="RFP62062.1"/>
    <property type="molecule type" value="Genomic_DNA"/>
</dbReference>
<dbReference type="Proteomes" id="UP000262917">
    <property type="component" value="Unassembled WGS sequence"/>
</dbReference>
<accession>A0A372DRS5</accession>
<proteinExistence type="predicted"/>
<reference evidence="1 2" key="1">
    <citation type="submission" date="2018-08" db="EMBL/GenBank/DDBJ databases">
        <title>Lysobacter weifangensis sp. nov., a new member of the family 'Xanthomonadaceae', isolated from soil in a farmland.</title>
        <authorList>
            <person name="Zhao H."/>
        </authorList>
    </citation>
    <scope>NUCLEOTIDE SEQUENCE [LARGE SCALE GENOMIC DNA]</scope>
    <source>
        <strain evidence="1 2">WF-2</strain>
    </source>
</reference>